<protein>
    <submittedName>
        <fullName evidence="1">Uncharacterized protein</fullName>
    </submittedName>
</protein>
<evidence type="ECO:0000313" key="1">
    <source>
        <dbReference type="EMBL" id="MFK2902648.1"/>
    </source>
</evidence>
<organism evidence="1 2">
    <name type="scientific">Dyella ginsengisoli</name>
    <dbReference type="NCBI Taxonomy" id="363848"/>
    <lineage>
        <taxon>Bacteria</taxon>
        <taxon>Pseudomonadati</taxon>
        <taxon>Pseudomonadota</taxon>
        <taxon>Gammaproteobacteria</taxon>
        <taxon>Lysobacterales</taxon>
        <taxon>Rhodanobacteraceae</taxon>
        <taxon>Dyella</taxon>
    </lineage>
</organism>
<accession>A0ABW8JP45</accession>
<dbReference type="Proteomes" id="UP001620460">
    <property type="component" value="Unassembled WGS sequence"/>
</dbReference>
<comment type="caution">
    <text evidence="1">The sequence shown here is derived from an EMBL/GenBank/DDBJ whole genome shotgun (WGS) entry which is preliminary data.</text>
</comment>
<evidence type="ECO:0000313" key="2">
    <source>
        <dbReference type="Proteomes" id="UP001620460"/>
    </source>
</evidence>
<dbReference type="EMBL" id="JADIKM010000001">
    <property type="protein sequence ID" value="MFK2902648.1"/>
    <property type="molecule type" value="Genomic_DNA"/>
</dbReference>
<sequence>MGSPMHDDGNEIPASWERLAARGADAGEIAEHAVALWRGMSDALSPIIGQSGITALYQRSIYLTGADHRCLRGASELAAAPDSFAPLRTALAPLSGTDAALAASALAYTFRDLLAHLIGGSLTERLLRSVWISPTSGQAVQDTAS</sequence>
<gene>
    <name evidence="1" type="ORF">ISP17_01635</name>
</gene>
<name>A0ABW8JP45_9GAMM</name>
<proteinExistence type="predicted"/>
<reference evidence="1 2" key="1">
    <citation type="submission" date="2020-10" db="EMBL/GenBank/DDBJ databases">
        <title>Phylogeny of dyella-like bacteria.</title>
        <authorList>
            <person name="Fu J."/>
        </authorList>
    </citation>
    <scope>NUCLEOTIDE SEQUENCE [LARGE SCALE GENOMIC DNA]</scope>
    <source>
        <strain evidence="1 2">Gsoil3046</strain>
    </source>
</reference>
<keyword evidence="2" id="KW-1185">Reference proteome</keyword>
<dbReference type="RefSeq" id="WP_404629769.1">
    <property type="nucleotide sequence ID" value="NZ_JADIKM010000001.1"/>
</dbReference>